<evidence type="ECO:0008006" key="3">
    <source>
        <dbReference type="Google" id="ProtNLM"/>
    </source>
</evidence>
<dbReference type="AlphaFoldDB" id="A0A0J1HXI1"/>
<comment type="caution">
    <text evidence="1">The sequence shown here is derived from an EMBL/GenBank/DDBJ whole genome shotgun (WGS) entry which is preliminary data.</text>
</comment>
<organism evidence="1 2">
    <name type="scientific">Bacillus anthracis</name>
    <name type="common">anthrax bacterium</name>
    <dbReference type="NCBI Taxonomy" id="1392"/>
    <lineage>
        <taxon>Bacteria</taxon>
        <taxon>Bacillati</taxon>
        <taxon>Bacillota</taxon>
        <taxon>Bacilli</taxon>
        <taxon>Bacillales</taxon>
        <taxon>Bacillaceae</taxon>
        <taxon>Bacillus</taxon>
        <taxon>Bacillus cereus group</taxon>
    </lineage>
</organism>
<reference evidence="1 2" key="1">
    <citation type="submission" date="2015-05" db="EMBL/GenBank/DDBJ databases">
        <title>Whole genome sequence and identification of bacterial endophytes from Costus igneus.</title>
        <authorList>
            <person name="Lee Y.P."/>
            <person name="Gan H.M."/>
            <person name="Eng W."/>
            <person name="Wheatley M.S."/>
            <person name="Caraballo A."/>
            <person name="Polter S."/>
            <person name="Savka M.A."/>
            <person name="Hudson A.O."/>
        </authorList>
    </citation>
    <scope>NUCLEOTIDE SEQUENCE [LARGE SCALE GENOMIC DNA]</scope>
    <source>
        <strain evidence="1 2">RIT375</strain>
    </source>
</reference>
<dbReference type="EMBL" id="LDPG01000007">
    <property type="protein sequence ID" value="KLV18401.1"/>
    <property type="molecule type" value="Genomic_DNA"/>
</dbReference>
<gene>
    <name evidence="1" type="ORF">ABW01_13595</name>
</gene>
<evidence type="ECO:0000313" key="1">
    <source>
        <dbReference type="EMBL" id="KLV18401.1"/>
    </source>
</evidence>
<dbReference type="Proteomes" id="UP000035904">
    <property type="component" value="Unassembled WGS sequence"/>
</dbReference>
<proteinExistence type="predicted"/>
<dbReference type="Gene3D" id="3.40.960.10">
    <property type="entry name" value="VSR Endonuclease"/>
    <property type="match status" value="1"/>
</dbReference>
<dbReference type="PATRIC" id="fig|1392.242.peg.5758"/>
<sequence>MSYTESQWLYFHDKFITKVKMINGNRCMVISRFKGKSREITFTCTKCSREYTLLASTLLKPWFCKHCSSKKERSIIHKSKMEMERKQALYEFHKRVEGVFSIVATKSDNLFLLRCMKCDSTKWYRVTSFLKLNQPCSQCRSLRQSRGSREIIGFLKKMDIEFKTEVTFNGCKNKNKLPFDFGVYKNDKLICLIEYDGEQHFKEIEFFGGKEGYLNRVTNDQIKDSFCKNKGIPLIRIDYRNKNIIEKLMMKLMPLLED</sequence>
<name>A0A0J1HXI1_BACAN</name>
<dbReference type="RefSeq" id="WP_047956694.1">
    <property type="nucleotide sequence ID" value="NZ_LDPG01000007.1"/>
</dbReference>
<protein>
    <recommendedName>
        <fullName evidence="3">DUF2726 domain-containing protein</fullName>
    </recommendedName>
</protein>
<accession>A0A0J1HXI1</accession>
<evidence type="ECO:0000313" key="2">
    <source>
        <dbReference type="Proteomes" id="UP000035904"/>
    </source>
</evidence>